<evidence type="ECO:0000256" key="1">
    <source>
        <dbReference type="ARBA" id="ARBA00010007"/>
    </source>
</evidence>
<dbReference type="EC" id="5.2.1.2" evidence="4"/>
<dbReference type="KEGG" id="ssua:FPZ54_15190"/>
<dbReference type="SFLD" id="SFLDG00358">
    <property type="entry name" value="Main_(cytGST)"/>
    <property type="match status" value="1"/>
</dbReference>
<dbReference type="SUPFAM" id="SSF47616">
    <property type="entry name" value="GST C-terminal domain-like"/>
    <property type="match status" value="1"/>
</dbReference>
<dbReference type="NCBIfam" id="TIGR01262">
    <property type="entry name" value="maiA"/>
    <property type="match status" value="1"/>
</dbReference>
<evidence type="ECO:0000313" key="4">
    <source>
        <dbReference type="EMBL" id="QDX27217.1"/>
    </source>
</evidence>
<organism evidence="4 5">
    <name type="scientific">Sphingomonas suaedae</name>
    <dbReference type="NCBI Taxonomy" id="2599297"/>
    <lineage>
        <taxon>Bacteria</taxon>
        <taxon>Pseudomonadati</taxon>
        <taxon>Pseudomonadota</taxon>
        <taxon>Alphaproteobacteria</taxon>
        <taxon>Sphingomonadales</taxon>
        <taxon>Sphingomonadaceae</taxon>
        <taxon>Sphingomonas</taxon>
    </lineage>
</organism>
<dbReference type="InterPro" id="IPR010987">
    <property type="entry name" value="Glutathione-S-Trfase_C-like"/>
</dbReference>
<feature type="domain" description="GST N-terminal" evidence="2">
    <location>
        <begin position="1"/>
        <end position="81"/>
    </location>
</feature>
<dbReference type="CDD" id="cd03191">
    <property type="entry name" value="GST_C_Zeta"/>
    <property type="match status" value="1"/>
</dbReference>
<dbReference type="InterPro" id="IPR034333">
    <property type="entry name" value="GST_Zeta_N"/>
</dbReference>
<gene>
    <name evidence="4" type="primary">maiA</name>
    <name evidence="4" type="ORF">FPZ54_15190</name>
</gene>
<dbReference type="SUPFAM" id="SSF52833">
    <property type="entry name" value="Thioredoxin-like"/>
    <property type="match status" value="1"/>
</dbReference>
<reference evidence="4 5" key="1">
    <citation type="submission" date="2019-07" db="EMBL/GenBank/DDBJ databases">
        <title>Sphingomonas alkalisoli sp. nov., isolated from rhizosphere soil of Suaedae salsa.</title>
        <authorList>
            <person name="Zhang H."/>
            <person name="Xu L."/>
            <person name="Zhang J.-X."/>
            <person name="Sun J.-Q."/>
        </authorList>
    </citation>
    <scope>NUCLEOTIDE SEQUENCE [LARGE SCALE GENOMIC DNA]</scope>
    <source>
        <strain evidence="4 5">XS-10</strain>
    </source>
</reference>
<dbReference type="GO" id="GO:0005737">
    <property type="term" value="C:cytoplasm"/>
    <property type="evidence" value="ECO:0007669"/>
    <property type="project" value="InterPro"/>
</dbReference>
<dbReference type="Proteomes" id="UP000318055">
    <property type="component" value="Chromosome"/>
</dbReference>
<name>A0A518RIC1_9SPHN</name>
<dbReference type="SFLD" id="SFLDS00019">
    <property type="entry name" value="Glutathione_Transferase_(cytos"/>
    <property type="match status" value="1"/>
</dbReference>
<dbReference type="GO" id="GO:0004364">
    <property type="term" value="F:glutathione transferase activity"/>
    <property type="evidence" value="ECO:0007669"/>
    <property type="project" value="TreeGrafter"/>
</dbReference>
<dbReference type="OrthoDB" id="509852at2"/>
<dbReference type="PANTHER" id="PTHR42673">
    <property type="entry name" value="MALEYLACETOACETATE ISOMERASE"/>
    <property type="match status" value="1"/>
</dbReference>
<keyword evidence="5" id="KW-1185">Reference proteome</keyword>
<dbReference type="CDD" id="cd03042">
    <property type="entry name" value="GST_N_Zeta"/>
    <property type="match status" value="1"/>
</dbReference>
<dbReference type="PANTHER" id="PTHR42673:SF4">
    <property type="entry name" value="MALEYLACETOACETATE ISOMERASE"/>
    <property type="match status" value="1"/>
</dbReference>
<dbReference type="InterPro" id="IPR036249">
    <property type="entry name" value="Thioredoxin-like_sf"/>
</dbReference>
<dbReference type="GO" id="GO:0006559">
    <property type="term" value="P:L-phenylalanine catabolic process"/>
    <property type="evidence" value="ECO:0007669"/>
    <property type="project" value="TreeGrafter"/>
</dbReference>
<evidence type="ECO:0000259" key="3">
    <source>
        <dbReference type="PROSITE" id="PS50405"/>
    </source>
</evidence>
<dbReference type="EMBL" id="CP042239">
    <property type="protein sequence ID" value="QDX27217.1"/>
    <property type="molecule type" value="Genomic_DNA"/>
</dbReference>
<protein>
    <submittedName>
        <fullName evidence="4">Maleylacetoacetate isomerase</fullName>
        <ecNumber evidence="4">5.2.1.2</ecNumber>
    </submittedName>
</protein>
<dbReference type="PROSITE" id="PS50404">
    <property type="entry name" value="GST_NTER"/>
    <property type="match status" value="1"/>
</dbReference>
<evidence type="ECO:0000259" key="2">
    <source>
        <dbReference type="PROSITE" id="PS50404"/>
    </source>
</evidence>
<sequence length="212" mass="23073">MILYDYFRSSAAYRVRIALNLKDVPHERREVHLVKGDQRSDAHLARNPQGFVPALDIGGGRVLSQSLAIIEWLDATYPEPRLIPLDPLARAATMAMALSIAADIHPLNNLRVLKRLESQFGADEAAKADWYRHWIGEGFTALEAMAAANAAPGPFLGGTAPNIADVFLVPQMYNARRFDTPLDAFPTLVAADAAAGTLDAFVAASPDWAKPQ</sequence>
<dbReference type="Pfam" id="PF13417">
    <property type="entry name" value="GST_N_3"/>
    <property type="match status" value="1"/>
</dbReference>
<dbReference type="InterPro" id="IPR040079">
    <property type="entry name" value="Glutathione_S-Trfase"/>
</dbReference>
<accession>A0A518RIC1</accession>
<dbReference type="InterPro" id="IPR036282">
    <property type="entry name" value="Glutathione-S-Trfase_C_sf"/>
</dbReference>
<proteinExistence type="inferred from homology"/>
<evidence type="ECO:0000313" key="5">
    <source>
        <dbReference type="Proteomes" id="UP000318055"/>
    </source>
</evidence>
<dbReference type="GO" id="GO:0006749">
    <property type="term" value="P:glutathione metabolic process"/>
    <property type="evidence" value="ECO:0007669"/>
    <property type="project" value="TreeGrafter"/>
</dbReference>
<dbReference type="InterPro" id="IPR004045">
    <property type="entry name" value="Glutathione_S-Trfase_N"/>
</dbReference>
<keyword evidence="4" id="KW-0413">Isomerase</keyword>
<dbReference type="InterPro" id="IPR005955">
    <property type="entry name" value="GST_Zeta"/>
</dbReference>
<dbReference type="RefSeq" id="WP_145848576.1">
    <property type="nucleotide sequence ID" value="NZ_CP042239.1"/>
</dbReference>
<dbReference type="InterPro" id="IPR034330">
    <property type="entry name" value="GST_Zeta_C"/>
</dbReference>
<dbReference type="Gene3D" id="3.40.30.10">
    <property type="entry name" value="Glutaredoxin"/>
    <property type="match status" value="1"/>
</dbReference>
<feature type="domain" description="GST C-terminal" evidence="3">
    <location>
        <begin position="86"/>
        <end position="212"/>
    </location>
</feature>
<dbReference type="AlphaFoldDB" id="A0A518RIC1"/>
<dbReference type="PROSITE" id="PS50405">
    <property type="entry name" value="GST_CTER"/>
    <property type="match status" value="1"/>
</dbReference>
<comment type="similarity">
    <text evidence="1">Belongs to the GST superfamily. Zeta family.</text>
</comment>
<dbReference type="GO" id="GO:0016034">
    <property type="term" value="F:maleylacetoacetate isomerase activity"/>
    <property type="evidence" value="ECO:0007669"/>
    <property type="project" value="UniProtKB-EC"/>
</dbReference>
<dbReference type="Gene3D" id="1.20.1050.10">
    <property type="match status" value="1"/>
</dbReference>